<dbReference type="InterPro" id="IPR050411">
    <property type="entry name" value="AlphaKG_dependent_hydroxylases"/>
</dbReference>
<feature type="domain" description="TauD/TfdA-like" evidence="4">
    <location>
        <begin position="55"/>
        <end position="309"/>
    </location>
</feature>
<accession>A0A512NNU6</accession>
<evidence type="ECO:0000313" key="6">
    <source>
        <dbReference type="Proteomes" id="UP000321058"/>
    </source>
</evidence>
<sequence>MSFELPPEQTGAAAWYGPEVAKRDDWLMPLSAVEIAEVESAATALARRDADIAAVTSADFPLPTLGPKLKARVRDEVLNGRGFLLLRGLPVERWSMREAATAFFGLGAHLGSARSQNGKGHVLGHVQDLGLDVHDPNVRIYQTNERQTYHTDSCDIVGLLCLKTAKSGGLSALVSSTTIFNEMRRRRPDLLKLLFEPVATDRRGEVPEGQKPYFQIPTFNWHKGFLTAIYQRQYIDSAQRFADAPRLTPAHVEALDLFDSLANDPALHLFMEFKPGDVQLVHNHTMLHDRTGFVDWPEPERRRHLLRLWLAASDARPLPDVFAQRYGTVTVGDRGGIIVRGTKLHAPLEAV</sequence>
<dbReference type="OrthoDB" id="5491415at2"/>
<organism evidence="5 6">
    <name type="scientific">Reyranella soli</name>
    <dbReference type="NCBI Taxonomy" id="1230389"/>
    <lineage>
        <taxon>Bacteria</taxon>
        <taxon>Pseudomonadati</taxon>
        <taxon>Pseudomonadota</taxon>
        <taxon>Alphaproteobacteria</taxon>
        <taxon>Hyphomicrobiales</taxon>
        <taxon>Reyranellaceae</taxon>
        <taxon>Reyranella</taxon>
    </lineage>
</organism>
<proteinExistence type="predicted"/>
<keyword evidence="2" id="KW-0560">Oxidoreductase</keyword>
<keyword evidence="6" id="KW-1185">Reference proteome</keyword>
<dbReference type="AlphaFoldDB" id="A0A512NNU6"/>
<dbReference type="Gene3D" id="3.60.130.10">
    <property type="entry name" value="Clavaminate synthase-like"/>
    <property type="match status" value="1"/>
</dbReference>
<evidence type="ECO:0000259" key="4">
    <source>
        <dbReference type="Pfam" id="PF02668"/>
    </source>
</evidence>
<name>A0A512NNU6_9HYPH</name>
<dbReference type="InterPro" id="IPR003819">
    <property type="entry name" value="TauD/TfdA-like"/>
</dbReference>
<comment type="cofactor">
    <cofactor evidence="1">
        <name>Fe(2+)</name>
        <dbReference type="ChEBI" id="CHEBI:29033"/>
    </cofactor>
</comment>
<evidence type="ECO:0000256" key="1">
    <source>
        <dbReference type="ARBA" id="ARBA00001954"/>
    </source>
</evidence>
<gene>
    <name evidence="5" type="ORF">RSO01_77650</name>
</gene>
<dbReference type="Proteomes" id="UP000321058">
    <property type="component" value="Unassembled WGS sequence"/>
</dbReference>
<evidence type="ECO:0000256" key="2">
    <source>
        <dbReference type="ARBA" id="ARBA00023002"/>
    </source>
</evidence>
<dbReference type="GO" id="GO:0016706">
    <property type="term" value="F:2-oxoglutarate-dependent dioxygenase activity"/>
    <property type="evidence" value="ECO:0007669"/>
    <property type="project" value="UniProtKB-ARBA"/>
</dbReference>
<dbReference type="EMBL" id="BKAJ01000172">
    <property type="protein sequence ID" value="GEP60599.1"/>
    <property type="molecule type" value="Genomic_DNA"/>
</dbReference>
<reference evidence="5 6" key="1">
    <citation type="submission" date="2019-07" db="EMBL/GenBank/DDBJ databases">
        <title>Whole genome shotgun sequence of Reyranella soli NBRC 108950.</title>
        <authorList>
            <person name="Hosoyama A."/>
            <person name="Uohara A."/>
            <person name="Ohji S."/>
            <person name="Ichikawa N."/>
        </authorList>
    </citation>
    <scope>NUCLEOTIDE SEQUENCE [LARGE SCALE GENOMIC DNA]</scope>
    <source>
        <strain evidence="5 6">NBRC 108950</strain>
    </source>
</reference>
<comment type="caution">
    <text evidence="5">The sequence shown here is derived from an EMBL/GenBank/DDBJ whole genome shotgun (WGS) entry which is preliminary data.</text>
</comment>
<dbReference type="PANTHER" id="PTHR10696:SF56">
    <property type="entry name" value="TAUD_TFDA-LIKE DOMAIN-CONTAINING PROTEIN"/>
    <property type="match status" value="1"/>
</dbReference>
<dbReference type="Pfam" id="PF02668">
    <property type="entry name" value="TauD"/>
    <property type="match status" value="1"/>
</dbReference>
<dbReference type="RefSeq" id="WP_147155940.1">
    <property type="nucleotide sequence ID" value="NZ_BKAJ01000172.1"/>
</dbReference>
<dbReference type="PANTHER" id="PTHR10696">
    <property type="entry name" value="GAMMA-BUTYROBETAINE HYDROXYLASE-RELATED"/>
    <property type="match status" value="1"/>
</dbReference>
<dbReference type="SUPFAM" id="SSF51197">
    <property type="entry name" value="Clavaminate synthase-like"/>
    <property type="match status" value="1"/>
</dbReference>
<dbReference type="GO" id="GO:0017000">
    <property type="term" value="P:antibiotic biosynthetic process"/>
    <property type="evidence" value="ECO:0007669"/>
    <property type="project" value="UniProtKB-KW"/>
</dbReference>
<protein>
    <recommendedName>
        <fullName evidence="4">TauD/TfdA-like domain-containing protein</fullName>
    </recommendedName>
</protein>
<keyword evidence="3" id="KW-0045">Antibiotic biosynthesis</keyword>
<dbReference type="InterPro" id="IPR042098">
    <property type="entry name" value="TauD-like_sf"/>
</dbReference>
<evidence type="ECO:0000256" key="3">
    <source>
        <dbReference type="ARBA" id="ARBA00023194"/>
    </source>
</evidence>
<evidence type="ECO:0000313" key="5">
    <source>
        <dbReference type="EMBL" id="GEP60599.1"/>
    </source>
</evidence>